<proteinExistence type="predicted"/>
<evidence type="ECO:0000313" key="3">
    <source>
        <dbReference type="EMBL" id="ORZ38798.1"/>
    </source>
</evidence>
<keyword evidence="2" id="KW-0472">Membrane</keyword>
<feature type="region of interest" description="Disordered" evidence="1">
    <location>
        <begin position="171"/>
        <end position="317"/>
    </location>
</feature>
<feature type="region of interest" description="Disordered" evidence="1">
    <location>
        <begin position="334"/>
        <end position="353"/>
    </location>
</feature>
<organism evidence="3 4">
    <name type="scientific">Catenaria anguillulae PL171</name>
    <dbReference type="NCBI Taxonomy" id="765915"/>
    <lineage>
        <taxon>Eukaryota</taxon>
        <taxon>Fungi</taxon>
        <taxon>Fungi incertae sedis</taxon>
        <taxon>Blastocladiomycota</taxon>
        <taxon>Blastocladiomycetes</taxon>
        <taxon>Blastocladiales</taxon>
        <taxon>Catenariaceae</taxon>
        <taxon>Catenaria</taxon>
    </lineage>
</organism>
<reference evidence="3 4" key="1">
    <citation type="submission" date="2016-07" db="EMBL/GenBank/DDBJ databases">
        <title>Pervasive Adenine N6-methylation of Active Genes in Fungi.</title>
        <authorList>
            <consortium name="DOE Joint Genome Institute"/>
            <person name="Mondo S.J."/>
            <person name="Dannebaum R.O."/>
            <person name="Kuo R.C."/>
            <person name="Labutti K."/>
            <person name="Haridas S."/>
            <person name="Kuo A."/>
            <person name="Salamov A."/>
            <person name="Ahrendt S.R."/>
            <person name="Lipzen A."/>
            <person name="Sullivan W."/>
            <person name="Andreopoulos W.B."/>
            <person name="Clum A."/>
            <person name="Lindquist E."/>
            <person name="Daum C."/>
            <person name="Ramamoorthy G.K."/>
            <person name="Gryganskyi A."/>
            <person name="Culley D."/>
            <person name="Magnuson J.K."/>
            <person name="James T.Y."/>
            <person name="O'Malley M.A."/>
            <person name="Stajich J.E."/>
            <person name="Spatafora J.W."/>
            <person name="Visel A."/>
            <person name="Grigoriev I.V."/>
        </authorList>
    </citation>
    <scope>NUCLEOTIDE SEQUENCE [LARGE SCALE GENOMIC DNA]</scope>
    <source>
        <strain evidence="3 4">PL171</strain>
    </source>
</reference>
<dbReference type="AlphaFoldDB" id="A0A1Y2HW29"/>
<comment type="caution">
    <text evidence="3">The sequence shown here is derived from an EMBL/GenBank/DDBJ whole genome shotgun (WGS) entry which is preliminary data.</text>
</comment>
<dbReference type="Proteomes" id="UP000193411">
    <property type="component" value="Unassembled WGS sequence"/>
</dbReference>
<dbReference type="EMBL" id="MCFL01000007">
    <property type="protein sequence ID" value="ORZ38798.1"/>
    <property type="molecule type" value="Genomic_DNA"/>
</dbReference>
<sequence length="587" mass="59924">MGYDETTIRSSAATRRPNPSPTRQPSRPSLSPQPSYFPVPSRVPGPPSDRPAIPPLIPPVVYRPAPPNKPESSPKSGISSSDGVSSQGSTTEGEDSATGAREAVAPIPSPIDSSVQLLQQAYPRQRTPPLATLGQVPSPHPLFTLPIVVGSLAIVAVSLAVVFAVMRRMRSAKGEQAPNARSADPSSTSVPSTDGGNQQQGPSASPRPSVSVTTREAADVASANMPAPQPTSVAYSHPTPLGPSSAASPVPDSPPNSPTPLSRTTALGTAASTSAALRASLATTNRSRSDVGSVPGTQYSPTLYAQKLGPARRGSRESIVSASSGTLYYANSRAASTTTVSPTDGSGGVLSDAMSVSGTGANVVSPPLPPMSPVATSPALWRLSMGSGFEQQQSQAQMQSEPATAAPWPPLPRTVTLEHLDVAPAAVSTAPPLTPGAEVTSEELSTWVRTTFRTDFDTLEHGSIAGSIRGLRGLRDTMGGSDLSGSGSGMYGSDDDEDGGGGSILSVPGTPLTDAFSTGSGSGFPSAVRRVGPPHGLSVQGHSHSLAHSQPLSPLTLVEFAPSEEEASVHSGSVEAQRDHDRVGRAA</sequence>
<feature type="compositionally biased region" description="Polar residues" evidence="1">
    <location>
        <begin position="184"/>
        <end position="214"/>
    </location>
</feature>
<feature type="region of interest" description="Disordered" evidence="1">
    <location>
        <begin position="472"/>
        <end position="550"/>
    </location>
</feature>
<gene>
    <name evidence="3" type="ORF">BCR44DRAFT_1427814</name>
</gene>
<protein>
    <submittedName>
        <fullName evidence="3">Uncharacterized protein</fullName>
    </submittedName>
</protein>
<feature type="region of interest" description="Disordered" evidence="1">
    <location>
        <begin position="563"/>
        <end position="587"/>
    </location>
</feature>
<feature type="compositionally biased region" description="Polar residues" evidence="1">
    <location>
        <begin position="334"/>
        <end position="344"/>
    </location>
</feature>
<feature type="compositionally biased region" description="Polar residues" evidence="1">
    <location>
        <begin position="540"/>
        <end position="550"/>
    </location>
</feature>
<feature type="compositionally biased region" description="Pro residues" evidence="1">
    <location>
        <begin position="35"/>
        <end position="58"/>
    </location>
</feature>
<evidence type="ECO:0000256" key="1">
    <source>
        <dbReference type="SAM" id="MobiDB-lite"/>
    </source>
</evidence>
<keyword evidence="2" id="KW-1133">Transmembrane helix</keyword>
<feature type="transmembrane region" description="Helical" evidence="2">
    <location>
        <begin position="143"/>
        <end position="166"/>
    </location>
</feature>
<feature type="compositionally biased region" description="Basic and acidic residues" evidence="1">
    <location>
        <begin position="576"/>
        <end position="587"/>
    </location>
</feature>
<accession>A0A1Y2HW29</accession>
<keyword evidence="4" id="KW-1185">Reference proteome</keyword>
<feature type="region of interest" description="Disordered" evidence="1">
    <location>
        <begin position="1"/>
        <end position="101"/>
    </location>
</feature>
<feature type="compositionally biased region" description="Low complexity" evidence="1">
    <location>
        <begin position="73"/>
        <end position="89"/>
    </location>
</feature>
<keyword evidence="2" id="KW-0812">Transmembrane</keyword>
<evidence type="ECO:0000313" key="4">
    <source>
        <dbReference type="Proteomes" id="UP000193411"/>
    </source>
</evidence>
<name>A0A1Y2HW29_9FUNG</name>
<feature type="compositionally biased region" description="Low complexity" evidence="1">
    <location>
        <begin position="14"/>
        <end position="34"/>
    </location>
</feature>
<feature type="compositionally biased region" description="Low complexity" evidence="1">
    <location>
        <begin position="259"/>
        <end position="284"/>
    </location>
</feature>
<evidence type="ECO:0000256" key="2">
    <source>
        <dbReference type="SAM" id="Phobius"/>
    </source>
</evidence>